<evidence type="ECO:0000313" key="3">
    <source>
        <dbReference type="Proteomes" id="UP000271974"/>
    </source>
</evidence>
<dbReference type="InterPro" id="IPR000719">
    <property type="entry name" value="Prot_kinase_dom"/>
</dbReference>
<dbReference type="STRING" id="188477.A0A3S1BW97"/>
<dbReference type="AlphaFoldDB" id="A0A3S1BW97"/>
<dbReference type="PROSITE" id="PS50011">
    <property type="entry name" value="PROTEIN_KINASE_DOM"/>
    <property type="match status" value="1"/>
</dbReference>
<protein>
    <recommendedName>
        <fullName evidence="1">Protein kinase domain-containing protein</fullName>
    </recommendedName>
</protein>
<accession>A0A3S1BW97</accession>
<keyword evidence="3" id="KW-1185">Reference proteome</keyword>
<sequence length="104" mass="11911">MKGEFPTCKADIYSLGITLWQLASRQMPHSGANPHWLIYQVIKNDTRPDSHDTGSDITEVRYCELYQACWDARPRARPEAEDVQRVLVDLKDGSWECGWGERGS</sequence>
<dbReference type="Gene3D" id="1.10.510.10">
    <property type="entry name" value="Transferase(Phosphotransferase) domain 1"/>
    <property type="match status" value="1"/>
</dbReference>
<dbReference type="OrthoDB" id="4062651at2759"/>
<feature type="domain" description="Protein kinase" evidence="1">
    <location>
        <begin position="1"/>
        <end position="87"/>
    </location>
</feature>
<evidence type="ECO:0000259" key="1">
    <source>
        <dbReference type="PROSITE" id="PS50011"/>
    </source>
</evidence>
<dbReference type="EMBL" id="RQTK01000657">
    <property type="protein sequence ID" value="RUS76511.1"/>
    <property type="molecule type" value="Genomic_DNA"/>
</dbReference>
<dbReference type="Pfam" id="PF07714">
    <property type="entry name" value="PK_Tyr_Ser-Thr"/>
    <property type="match status" value="1"/>
</dbReference>
<dbReference type="InterPro" id="IPR051681">
    <property type="entry name" value="Ser/Thr_Kinases-Pseudokinases"/>
</dbReference>
<dbReference type="InterPro" id="IPR011009">
    <property type="entry name" value="Kinase-like_dom_sf"/>
</dbReference>
<dbReference type="SUPFAM" id="SSF56112">
    <property type="entry name" value="Protein kinase-like (PK-like)"/>
    <property type="match status" value="1"/>
</dbReference>
<proteinExistence type="predicted"/>
<dbReference type="GO" id="GO:0004674">
    <property type="term" value="F:protein serine/threonine kinase activity"/>
    <property type="evidence" value="ECO:0007669"/>
    <property type="project" value="TreeGrafter"/>
</dbReference>
<dbReference type="PANTHER" id="PTHR44329">
    <property type="entry name" value="SERINE/THREONINE-PROTEIN KINASE TNNI3K-RELATED"/>
    <property type="match status" value="1"/>
</dbReference>
<dbReference type="InterPro" id="IPR001245">
    <property type="entry name" value="Ser-Thr/Tyr_kinase_cat_dom"/>
</dbReference>
<reference evidence="2 3" key="1">
    <citation type="submission" date="2019-01" db="EMBL/GenBank/DDBJ databases">
        <title>A draft genome assembly of the solar-powered sea slug Elysia chlorotica.</title>
        <authorList>
            <person name="Cai H."/>
            <person name="Li Q."/>
            <person name="Fang X."/>
            <person name="Li J."/>
            <person name="Curtis N.E."/>
            <person name="Altenburger A."/>
            <person name="Shibata T."/>
            <person name="Feng M."/>
            <person name="Maeda T."/>
            <person name="Schwartz J.A."/>
            <person name="Shigenobu S."/>
            <person name="Lundholm N."/>
            <person name="Nishiyama T."/>
            <person name="Yang H."/>
            <person name="Hasebe M."/>
            <person name="Li S."/>
            <person name="Pierce S.K."/>
            <person name="Wang J."/>
        </authorList>
    </citation>
    <scope>NUCLEOTIDE SEQUENCE [LARGE SCALE GENOMIC DNA]</scope>
    <source>
        <strain evidence="2">EC2010</strain>
        <tissue evidence="2">Whole organism of an adult</tissue>
    </source>
</reference>
<name>A0A3S1BW97_ELYCH</name>
<comment type="caution">
    <text evidence="2">The sequence shown here is derived from an EMBL/GenBank/DDBJ whole genome shotgun (WGS) entry which is preliminary data.</text>
</comment>
<dbReference type="Proteomes" id="UP000271974">
    <property type="component" value="Unassembled WGS sequence"/>
</dbReference>
<gene>
    <name evidence="2" type="ORF">EGW08_015736</name>
</gene>
<dbReference type="GO" id="GO:0005524">
    <property type="term" value="F:ATP binding"/>
    <property type="evidence" value="ECO:0007669"/>
    <property type="project" value="InterPro"/>
</dbReference>
<organism evidence="2 3">
    <name type="scientific">Elysia chlorotica</name>
    <name type="common">Eastern emerald elysia</name>
    <name type="synonym">Sea slug</name>
    <dbReference type="NCBI Taxonomy" id="188477"/>
    <lineage>
        <taxon>Eukaryota</taxon>
        <taxon>Metazoa</taxon>
        <taxon>Spiralia</taxon>
        <taxon>Lophotrochozoa</taxon>
        <taxon>Mollusca</taxon>
        <taxon>Gastropoda</taxon>
        <taxon>Heterobranchia</taxon>
        <taxon>Euthyneura</taxon>
        <taxon>Panpulmonata</taxon>
        <taxon>Sacoglossa</taxon>
        <taxon>Placobranchoidea</taxon>
        <taxon>Plakobranchidae</taxon>
        <taxon>Elysia</taxon>
    </lineage>
</organism>
<evidence type="ECO:0000313" key="2">
    <source>
        <dbReference type="EMBL" id="RUS76511.1"/>
    </source>
</evidence>